<evidence type="ECO:0000256" key="13">
    <source>
        <dbReference type="ARBA" id="ARBA00048707"/>
    </source>
</evidence>
<dbReference type="SUPFAM" id="SSF52540">
    <property type="entry name" value="P-loop containing nucleoside triphosphate hydrolases"/>
    <property type="match status" value="2"/>
</dbReference>
<dbReference type="InterPro" id="IPR003593">
    <property type="entry name" value="AAA+_ATPase"/>
</dbReference>
<dbReference type="CDD" id="cd02430">
    <property type="entry name" value="PTH2"/>
    <property type="match status" value="1"/>
</dbReference>
<evidence type="ECO:0000256" key="7">
    <source>
        <dbReference type="ARBA" id="ARBA00022741"/>
    </source>
</evidence>
<dbReference type="InterPro" id="IPR043926">
    <property type="entry name" value="ABCG_dom"/>
</dbReference>
<evidence type="ECO:0000256" key="3">
    <source>
        <dbReference type="ARBA" id="ARBA00013260"/>
    </source>
</evidence>
<dbReference type="PANTHER" id="PTHR19241">
    <property type="entry name" value="ATP-BINDING CASSETTE TRANSPORTER"/>
    <property type="match status" value="1"/>
</dbReference>
<dbReference type="OrthoDB" id="780709at2759"/>
<comment type="subcellular location">
    <subcellularLocation>
        <location evidence="1">Membrane</location>
        <topology evidence="1">Multi-pass membrane protein</topology>
    </subcellularLocation>
</comment>
<keyword evidence="10 14" id="KW-1133">Transmembrane helix</keyword>
<evidence type="ECO:0000256" key="12">
    <source>
        <dbReference type="ARBA" id="ARBA00038050"/>
    </source>
</evidence>
<sequence>MEVSRRSAPSSSTWMHYGSPIWGHYDVDMFSRSRESSAVADEEAAVWWELSQRYSLGNDGSGEEGRRNQIHHEVDVRKMGLAERHDFIERILKEEEDNEAFLKRLRSRIDRAGIILPTVEVRFEKITVNANCYVGSRALPTLLNEIANASESILSFLGMRSAQMKEIKILRDVSGIIRPSRMTLLLGPPSSGKTTLLLTLAGKLHPSLERKGEVTYNGYKLNEFVPQKTATYISQNDLHAGEMTVKETLEFSARCQGVGDRYALLSELIRRERAQGIIPNHDVDLFMKATSMEGVQSRFQTEYTMRILGLDICCDTVLGDEMRRGISGGQKKRVTIGELIVGPTRTLFMDDISTGLDSSTTNQVVKCLQQVVHLGEATIVMSLLQPAPETFELFDDIILLVEGQIVYQGPREGALIFFESCGFQCPKRKSVPDFLLEVTSAKDQEQYWADKCKPYRFIPIREFVEYFKQSHFSRDLQSGLSIPFNKSKSHRAALVFNKCSVPLKELLKASFGREWLLIKRNSFVYIFKLTHVLLIALIYSSVFLRKMHTVTETDGALHIGALLYGLILNIFNSFAEQSLAIMRLRVFFKQRDLLFYPTWVFTLPNCIIRIPISVLETGVWVFVTYYIVGFAPESSRLFKQFLIIFLAQQMAAGLFRLVAGLARHMTTGNMSTCIIAITLFAVSGFVLPQGLLPKWCMLVYWLSPLTYAFNSIVINEMFSPRWMEKFAPDGRRLGVAVLQNFDLFTDEIWYWKSASVLLAYGIFFNILFTLTVKHVHPLSKPNSIILEEPEVEIKSRSFDLNEGKNLEIKNHFESASTRSGTPDWHSCDGYNSVTNRTSFGIGLSLPFEPLSMSFKELNYYVNVPQGQGVTGNKIQLLRGVSGAFRQGILTALMGESGAGKTTLMDVLAGRKTGGQVDGDIWIAGYAKKQSTFARISGYCEQFDIHSPQLTVEESLIFSAMLRLPKEVSREEKFKFVDVVMELVELNILKNALVGVPGVTGLSTEQRKRLTIAVELVANPSIIFMDEPTSGLDARAAAIVMRTVRNTVNTGRTVVCTIHQPSIDIFESFDELLLLKRGGQVIYAGPLGQSSQKLIDYFESIPGVQRIKDGSNPAAWMLEVSSVMNESRLGIDFAEIYKSSTLCKRNMALVNELSTPFDGTSDLYFPTKYPQSSFGQLKICLWKYWSIHWRYPEYNISRLGSTLIIALILGSVFWRIGRRRSSSVDLYSVIGAMYLSVLFVGFCNCATVQPFVANERTVYYREKAAGLYSALPYALSQVLVELPYVFFQAIYYTFIIYSMMCFQWTMNKFLGFFIISFLSLLYFTYYGMLMMAISPNVHAAGIFGTSFFYIFHLFSGFFIPRTEAATGMLSSRRNATKNTRRGPAEEPWHVSSLRPENYLPGLAIGFLLGLLVDFAGAALRNSKLKPSVAPVKLKRSVGGNNGGGDELKMVLVVRQDLKMGAGKVASQCAHAATGMYAELLQSNRSLLRQWEQCGQPKIVVTCKNLQEMNKLKDTADLYGLPTLIIADAGRTQVQEGSKTVLAIGPGMIKSGRKLWWILLRANNVFCSKDFSRNVLAAIPTAASQRGIVGTADDAAGRRLGGGFEISVPGYALQIDPRDKVICDGIISVQNLISLEGFVVEVGCANFDFLIFDEELHE</sequence>
<feature type="transmembrane region" description="Helical" evidence="14">
    <location>
        <begin position="1308"/>
        <end position="1332"/>
    </location>
</feature>
<dbReference type="GO" id="GO:0005886">
    <property type="term" value="C:plasma membrane"/>
    <property type="evidence" value="ECO:0007669"/>
    <property type="project" value="UniProtKB-ARBA"/>
</dbReference>
<dbReference type="GO" id="GO:0004045">
    <property type="term" value="F:peptidyl-tRNA hydrolase activity"/>
    <property type="evidence" value="ECO:0007669"/>
    <property type="project" value="UniProtKB-EC"/>
</dbReference>
<comment type="similarity">
    <text evidence="12">Belongs to the PTH2 family.</text>
</comment>
<feature type="transmembrane region" description="Helical" evidence="14">
    <location>
        <begin position="596"/>
        <end position="628"/>
    </location>
</feature>
<evidence type="ECO:0000313" key="16">
    <source>
        <dbReference type="EMBL" id="KAG0492975.1"/>
    </source>
</evidence>
<dbReference type="InterPro" id="IPR003439">
    <property type="entry name" value="ABC_transporter-like_ATP-bd"/>
</dbReference>
<feature type="transmembrane region" description="Helical" evidence="14">
    <location>
        <begin position="556"/>
        <end position="575"/>
    </location>
</feature>
<dbReference type="InterPro" id="IPR013525">
    <property type="entry name" value="ABC2_TM"/>
</dbReference>
<keyword evidence="9" id="KW-0067">ATP-binding</keyword>
<keyword evidence="4" id="KW-0813">Transport</keyword>
<dbReference type="FunFam" id="3.40.1490.10:FF:000002">
    <property type="entry name" value="Peptidyl-tRNA hydrolase 2, mitochondrial"/>
    <property type="match status" value="1"/>
</dbReference>
<feature type="transmembrane region" description="Helical" evidence="14">
    <location>
        <begin position="1195"/>
        <end position="1213"/>
    </location>
</feature>
<dbReference type="InterPro" id="IPR013581">
    <property type="entry name" value="PDR_assoc"/>
</dbReference>
<feature type="transmembrane region" description="Helical" evidence="14">
    <location>
        <begin position="1338"/>
        <end position="1358"/>
    </location>
</feature>
<dbReference type="InterPro" id="IPR029481">
    <property type="entry name" value="ABC_trans_N"/>
</dbReference>
<comment type="caution">
    <text evidence="16">The sequence shown here is derived from an EMBL/GenBank/DDBJ whole genome shotgun (WGS) entry which is preliminary data.</text>
</comment>
<feature type="transmembrane region" description="Helical" evidence="14">
    <location>
        <begin position="640"/>
        <end position="659"/>
    </location>
</feature>
<feature type="transmembrane region" description="Helical" evidence="14">
    <location>
        <begin position="523"/>
        <end position="544"/>
    </location>
</feature>
<gene>
    <name evidence="16" type="ORF">HPP92_006373</name>
</gene>
<keyword evidence="5 14" id="KW-0812">Transmembrane</keyword>
<dbReference type="InterPro" id="IPR017871">
    <property type="entry name" value="ABC_transporter-like_CS"/>
</dbReference>
<evidence type="ECO:0000256" key="1">
    <source>
        <dbReference type="ARBA" id="ARBA00004141"/>
    </source>
</evidence>
<dbReference type="Pfam" id="PF08370">
    <property type="entry name" value="PDR_assoc"/>
    <property type="match status" value="1"/>
</dbReference>
<evidence type="ECO:0000256" key="8">
    <source>
        <dbReference type="ARBA" id="ARBA00022801"/>
    </source>
</evidence>
<dbReference type="FunFam" id="3.40.50.300:FF:000059">
    <property type="entry name" value="ABC transporter G family member 40"/>
    <property type="match status" value="1"/>
</dbReference>
<evidence type="ECO:0000256" key="2">
    <source>
        <dbReference type="ARBA" id="ARBA00006012"/>
    </source>
</evidence>
<evidence type="ECO:0000256" key="10">
    <source>
        <dbReference type="ARBA" id="ARBA00022989"/>
    </source>
</evidence>
<reference evidence="16 17" key="1">
    <citation type="journal article" date="2020" name="Nat. Food">
        <title>A phased Vanilla planifolia genome enables genetic improvement of flavour and production.</title>
        <authorList>
            <person name="Hasing T."/>
            <person name="Tang H."/>
            <person name="Brym M."/>
            <person name="Khazi F."/>
            <person name="Huang T."/>
            <person name="Chambers A.H."/>
        </authorList>
    </citation>
    <scope>NUCLEOTIDE SEQUENCE [LARGE SCALE GENOMIC DNA]</scope>
    <source>
        <tissue evidence="16">Leaf</tissue>
    </source>
</reference>
<organism evidence="16 17">
    <name type="scientific">Vanilla planifolia</name>
    <name type="common">Vanilla</name>
    <dbReference type="NCBI Taxonomy" id="51239"/>
    <lineage>
        <taxon>Eukaryota</taxon>
        <taxon>Viridiplantae</taxon>
        <taxon>Streptophyta</taxon>
        <taxon>Embryophyta</taxon>
        <taxon>Tracheophyta</taxon>
        <taxon>Spermatophyta</taxon>
        <taxon>Magnoliopsida</taxon>
        <taxon>Liliopsida</taxon>
        <taxon>Asparagales</taxon>
        <taxon>Orchidaceae</taxon>
        <taxon>Vanilloideae</taxon>
        <taxon>Vanilleae</taxon>
        <taxon>Vanilla</taxon>
    </lineage>
</organism>
<evidence type="ECO:0000256" key="5">
    <source>
        <dbReference type="ARBA" id="ARBA00022692"/>
    </source>
</evidence>
<feature type="transmembrane region" description="Helical" evidence="14">
    <location>
        <begin position="671"/>
        <end position="692"/>
    </location>
</feature>
<dbReference type="Pfam" id="PF01981">
    <property type="entry name" value="PTH2"/>
    <property type="match status" value="1"/>
</dbReference>
<evidence type="ECO:0000256" key="6">
    <source>
        <dbReference type="ARBA" id="ARBA00022737"/>
    </source>
</evidence>
<feature type="transmembrane region" description="Helical" evidence="14">
    <location>
        <begin position="1397"/>
        <end position="1418"/>
    </location>
</feature>
<dbReference type="Gene3D" id="3.40.1490.10">
    <property type="entry name" value="Bit1"/>
    <property type="match status" value="1"/>
</dbReference>
<dbReference type="Proteomes" id="UP000636800">
    <property type="component" value="Chromosome 2"/>
</dbReference>
<protein>
    <recommendedName>
        <fullName evidence="3">peptidyl-tRNA hydrolase</fullName>
        <ecNumber evidence="3">3.1.1.29</ecNumber>
    </recommendedName>
</protein>
<dbReference type="GO" id="GO:0140359">
    <property type="term" value="F:ABC-type transporter activity"/>
    <property type="evidence" value="ECO:0007669"/>
    <property type="project" value="InterPro"/>
</dbReference>
<dbReference type="InterPro" id="IPR002833">
    <property type="entry name" value="PTH2"/>
</dbReference>
<feature type="domain" description="ABC transporter" evidence="15">
    <location>
        <begin position="852"/>
        <end position="1102"/>
    </location>
</feature>
<feature type="transmembrane region" description="Helical" evidence="14">
    <location>
        <begin position="749"/>
        <end position="770"/>
    </location>
</feature>
<keyword evidence="7" id="KW-0547">Nucleotide-binding</keyword>
<name>A0A835RRC8_VANPL</name>
<comment type="similarity">
    <text evidence="2">Belongs to the ABC transporter superfamily. ABCG family. PDR (TC 3.A.1.205) subfamily.</text>
</comment>
<dbReference type="InterPro" id="IPR027417">
    <property type="entry name" value="P-loop_NTPase"/>
</dbReference>
<dbReference type="Pfam" id="PF19055">
    <property type="entry name" value="ABC2_membrane_7"/>
    <property type="match status" value="1"/>
</dbReference>
<keyword evidence="8" id="KW-0378">Hydrolase</keyword>
<evidence type="ECO:0000256" key="9">
    <source>
        <dbReference type="ARBA" id="ARBA00022840"/>
    </source>
</evidence>
<dbReference type="EC" id="3.1.1.29" evidence="3"/>
<dbReference type="SMART" id="SM00382">
    <property type="entry name" value="AAA"/>
    <property type="match status" value="2"/>
</dbReference>
<dbReference type="Pfam" id="PF00005">
    <property type="entry name" value="ABC_tran"/>
    <property type="match status" value="2"/>
</dbReference>
<dbReference type="InterPro" id="IPR023476">
    <property type="entry name" value="Pep_tRNA_hydro_II_dom_sf"/>
</dbReference>
<dbReference type="Pfam" id="PF01061">
    <property type="entry name" value="ABC2_membrane"/>
    <property type="match status" value="2"/>
</dbReference>
<dbReference type="CDD" id="cd03232">
    <property type="entry name" value="ABCG_PDR_domain2"/>
    <property type="match status" value="1"/>
</dbReference>
<dbReference type="PROSITE" id="PS00211">
    <property type="entry name" value="ABC_TRANSPORTER_1"/>
    <property type="match status" value="1"/>
</dbReference>
<comment type="catalytic activity">
    <reaction evidence="13">
        <text>an N-acyl-L-alpha-aminoacyl-tRNA + H2O = an N-acyl-L-amino acid + a tRNA + H(+)</text>
        <dbReference type="Rhea" id="RHEA:54448"/>
        <dbReference type="Rhea" id="RHEA-COMP:10123"/>
        <dbReference type="Rhea" id="RHEA-COMP:13883"/>
        <dbReference type="ChEBI" id="CHEBI:15377"/>
        <dbReference type="ChEBI" id="CHEBI:15378"/>
        <dbReference type="ChEBI" id="CHEBI:59874"/>
        <dbReference type="ChEBI" id="CHEBI:78442"/>
        <dbReference type="ChEBI" id="CHEBI:138191"/>
        <dbReference type="EC" id="3.1.1.29"/>
    </reaction>
</comment>
<feature type="transmembrane region" description="Helical" evidence="14">
    <location>
        <begin position="1272"/>
        <end position="1296"/>
    </location>
</feature>
<keyword evidence="11 14" id="KW-0472">Membrane</keyword>
<dbReference type="EMBL" id="JADCNL010000002">
    <property type="protein sequence ID" value="KAG0492975.1"/>
    <property type="molecule type" value="Genomic_DNA"/>
</dbReference>
<feature type="domain" description="ABC transporter" evidence="15">
    <location>
        <begin position="154"/>
        <end position="427"/>
    </location>
</feature>
<accession>A0A835RRC8</accession>
<evidence type="ECO:0000256" key="14">
    <source>
        <dbReference type="SAM" id="Phobius"/>
    </source>
</evidence>
<proteinExistence type="inferred from homology"/>
<evidence type="ECO:0000313" key="17">
    <source>
        <dbReference type="Proteomes" id="UP000636800"/>
    </source>
</evidence>
<keyword evidence="17" id="KW-1185">Reference proteome</keyword>
<evidence type="ECO:0000256" key="4">
    <source>
        <dbReference type="ARBA" id="ARBA00022448"/>
    </source>
</evidence>
<dbReference type="GO" id="GO:0016887">
    <property type="term" value="F:ATP hydrolysis activity"/>
    <property type="evidence" value="ECO:0007669"/>
    <property type="project" value="InterPro"/>
</dbReference>
<dbReference type="InterPro" id="IPR034003">
    <property type="entry name" value="ABCG_PDR_2"/>
</dbReference>
<dbReference type="Pfam" id="PF14510">
    <property type="entry name" value="ABC_trans_N"/>
    <property type="match status" value="1"/>
</dbReference>
<dbReference type="PROSITE" id="PS50893">
    <property type="entry name" value="ABC_TRANSPORTER_2"/>
    <property type="match status" value="2"/>
</dbReference>
<feature type="transmembrane region" description="Helical" evidence="14">
    <location>
        <begin position="1225"/>
        <end position="1252"/>
    </location>
</feature>
<dbReference type="Gene3D" id="3.40.50.300">
    <property type="entry name" value="P-loop containing nucleotide triphosphate hydrolases"/>
    <property type="match status" value="2"/>
</dbReference>
<evidence type="ECO:0000256" key="11">
    <source>
        <dbReference type="ARBA" id="ARBA00023136"/>
    </source>
</evidence>
<keyword evidence="6" id="KW-0677">Repeat</keyword>
<dbReference type="FunFam" id="3.40.50.300:FF:000179">
    <property type="entry name" value="ABC transporter G family member 34"/>
    <property type="match status" value="1"/>
</dbReference>
<dbReference type="SUPFAM" id="SSF102462">
    <property type="entry name" value="Peptidyl-tRNA hydrolase II"/>
    <property type="match status" value="1"/>
</dbReference>
<dbReference type="NCBIfam" id="TIGR00283">
    <property type="entry name" value="arch_pth2"/>
    <property type="match status" value="1"/>
</dbReference>
<evidence type="ECO:0000259" key="15">
    <source>
        <dbReference type="PROSITE" id="PS50893"/>
    </source>
</evidence>
<dbReference type="GO" id="GO:0005524">
    <property type="term" value="F:ATP binding"/>
    <property type="evidence" value="ECO:0007669"/>
    <property type="project" value="UniProtKB-KW"/>
</dbReference>